<dbReference type="Proteomes" id="UP000324222">
    <property type="component" value="Unassembled WGS sequence"/>
</dbReference>
<dbReference type="EMBL" id="VSRR010003147">
    <property type="protein sequence ID" value="MPC34857.1"/>
    <property type="molecule type" value="Genomic_DNA"/>
</dbReference>
<keyword evidence="1" id="KW-0472">Membrane</keyword>
<reference evidence="2 3" key="1">
    <citation type="submission" date="2019-05" db="EMBL/GenBank/DDBJ databases">
        <title>Another draft genome of Portunus trituberculatus and its Hox gene families provides insights of decapod evolution.</title>
        <authorList>
            <person name="Jeong J.-H."/>
            <person name="Song I."/>
            <person name="Kim S."/>
            <person name="Choi T."/>
            <person name="Kim D."/>
            <person name="Ryu S."/>
            <person name="Kim W."/>
        </authorList>
    </citation>
    <scope>NUCLEOTIDE SEQUENCE [LARGE SCALE GENOMIC DNA]</scope>
    <source>
        <tissue evidence="2">Muscle</tissue>
    </source>
</reference>
<evidence type="ECO:0000313" key="3">
    <source>
        <dbReference type="Proteomes" id="UP000324222"/>
    </source>
</evidence>
<proteinExistence type="predicted"/>
<evidence type="ECO:0000256" key="1">
    <source>
        <dbReference type="SAM" id="Phobius"/>
    </source>
</evidence>
<sequence>MFANGAVKKSAITETRKIVNRVELKPEVCWEELSTKAVQSIEAHSAHSPKHTGKDQEELPSKFIHAKYSPQVGWQRSNGCDEDADEGTGVNRVSIIFFTGVLLSGVSMSIINTVLTAYQHPNKHPCFPPMTVAMNHNLFFNTTASFSLAL</sequence>
<protein>
    <submittedName>
        <fullName evidence="2">Uncharacterized protein</fullName>
    </submittedName>
</protein>
<dbReference type="AlphaFoldDB" id="A0A5B7ENK3"/>
<keyword evidence="1" id="KW-0812">Transmembrane</keyword>
<name>A0A5B7ENK3_PORTR</name>
<comment type="caution">
    <text evidence="2">The sequence shown here is derived from an EMBL/GenBank/DDBJ whole genome shotgun (WGS) entry which is preliminary data.</text>
</comment>
<organism evidence="2 3">
    <name type="scientific">Portunus trituberculatus</name>
    <name type="common">Swimming crab</name>
    <name type="synonym">Neptunus trituberculatus</name>
    <dbReference type="NCBI Taxonomy" id="210409"/>
    <lineage>
        <taxon>Eukaryota</taxon>
        <taxon>Metazoa</taxon>
        <taxon>Ecdysozoa</taxon>
        <taxon>Arthropoda</taxon>
        <taxon>Crustacea</taxon>
        <taxon>Multicrustacea</taxon>
        <taxon>Malacostraca</taxon>
        <taxon>Eumalacostraca</taxon>
        <taxon>Eucarida</taxon>
        <taxon>Decapoda</taxon>
        <taxon>Pleocyemata</taxon>
        <taxon>Brachyura</taxon>
        <taxon>Eubrachyura</taxon>
        <taxon>Portunoidea</taxon>
        <taxon>Portunidae</taxon>
        <taxon>Portuninae</taxon>
        <taxon>Portunus</taxon>
    </lineage>
</organism>
<feature type="transmembrane region" description="Helical" evidence="1">
    <location>
        <begin position="95"/>
        <end position="115"/>
    </location>
</feature>
<gene>
    <name evidence="2" type="ORF">E2C01_028260</name>
</gene>
<evidence type="ECO:0000313" key="2">
    <source>
        <dbReference type="EMBL" id="MPC34857.1"/>
    </source>
</evidence>
<accession>A0A5B7ENK3</accession>
<keyword evidence="1" id="KW-1133">Transmembrane helix</keyword>
<keyword evidence="3" id="KW-1185">Reference proteome</keyword>